<dbReference type="EMBL" id="JAOZYC010000164">
    <property type="protein sequence ID" value="MEB8342429.1"/>
    <property type="molecule type" value="Genomic_DNA"/>
</dbReference>
<protein>
    <submittedName>
        <fullName evidence="1">Uncharacterized protein</fullName>
    </submittedName>
</protein>
<comment type="caution">
    <text evidence="1">The sequence shown here is derived from an EMBL/GenBank/DDBJ whole genome shotgun (WGS) entry which is preliminary data.</text>
</comment>
<reference evidence="1 2" key="1">
    <citation type="submission" date="2022-10" db="EMBL/GenBank/DDBJ databases">
        <authorList>
            <person name="Xie J."/>
            <person name="Shen N."/>
        </authorList>
    </citation>
    <scope>NUCLEOTIDE SEQUENCE [LARGE SCALE GENOMIC DNA]</scope>
    <source>
        <strain evidence="1 2">YIM65594</strain>
    </source>
</reference>
<dbReference type="Proteomes" id="UP001354931">
    <property type="component" value="Unassembled WGS sequence"/>
</dbReference>
<name>A0ABU6FEH7_9ACTN</name>
<evidence type="ECO:0000313" key="2">
    <source>
        <dbReference type="Proteomes" id="UP001354931"/>
    </source>
</evidence>
<accession>A0ABU6FEH7</accession>
<evidence type="ECO:0000313" key="1">
    <source>
        <dbReference type="EMBL" id="MEB8342429.1"/>
    </source>
</evidence>
<gene>
    <name evidence="1" type="ORF">OKJ99_33545</name>
</gene>
<proteinExistence type="predicted"/>
<keyword evidence="2" id="KW-1185">Reference proteome</keyword>
<sequence length="40" mass="4289">MITLEDVESAALRIGARVRRTLRVADRGLLTGEVPAEPVG</sequence>
<dbReference type="RefSeq" id="WP_326021899.1">
    <property type="nucleotide sequence ID" value="NZ_JAOZYC010000164.1"/>
</dbReference>
<organism evidence="1 2">
    <name type="scientific">Streptomyces endophyticus</name>
    <dbReference type="NCBI Taxonomy" id="714166"/>
    <lineage>
        <taxon>Bacteria</taxon>
        <taxon>Bacillati</taxon>
        <taxon>Actinomycetota</taxon>
        <taxon>Actinomycetes</taxon>
        <taxon>Kitasatosporales</taxon>
        <taxon>Streptomycetaceae</taxon>
        <taxon>Streptomyces</taxon>
    </lineage>
</organism>